<keyword evidence="1" id="KW-0175">Coiled coil</keyword>
<reference evidence="4" key="1">
    <citation type="journal article" date="2019" name="Int. J. Syst. Evol. Microbiol.">
        <title>The Global Catalogue of Microorganisms (GCM) 10K type strain sequencing project: providing services to taxonomists for standard genome sequencing and annotation.</title>
        <authorList>
            <consortium name="The Broad Institute Genomics Platform"/>
            <consortium name="The Broad Institute Genome Sequencing Center for Infectious Disease"/>
            <person name="Wu L."/>
            <person name="Ma J."/>
        </authorList>
    </citation>
    <scope>NUCLEOTIDE SEQUENCE [LARGE SCALE GENOMIC DNA]</scope>
    <source>
        <strain evidence="4">CGMCC 1.16275</strain>
    </source>
</reference>
<protein>
    <submittedName>
        <fullName evidence="3">Uncharacterized protein</fullName>
    </submittedName>
</protein>
<name>A0ABW4I3M2_9SPHN</name>
<gene>
    <name evidence="3" type="ORF">ACFSCW_09745</name>
</gene>
<feature type="coiled-coil region" evidence="1">
    <location>
        <begin position="167"/>
        <end position="194"/>
    </location>
</feature>
<dbReference type="RefSeq" id="WP_380888749.1">
    <property type="nucleotide sequence ID" value="NZ_JBHUDY010000001.1"/>
</dbReference>
<evidence type="ECO:0000313" key="3">
    <source>
        <dbReference type="EMBL" id="MFD1612082.1"/>
    </source>
</evidence>
<evidence type="ECO:0000256" key="2">
    <source>
        <dbReference type="SAM" id="MobiDB-lite"/>
    </source>
</evidence>
<evidence type="ECO:0000256" key="1">
    <source>
        <dbReference type="SAM" id="Coils"/>
    </source>
</evidence>
<accession>A0ABW4I3M2</accession>
<proteinExistence type="predicted"/>
<organism evidence="3 4">
    <name type="scientific">Sphingomonas tabacisoli</name>
    <dbReference type="NCBI Taxonomy" id="2249466"/>
    <lineage>
        <taxon>Bacteria</taxon>
        <taxon>Pseudomonadati</taxon>
        <taxon>Pseudomonadota</taxon>
        <taxon>Alphaproteobacteria</taxon>
        <taxon>Sphingomonadales</taxon>
        <taxon>Sphingomonadaceae</taxon>
        <taxon>Sphingomonas</taxon>
    </lineage>
</organism>
<dbReference type="EMBL" id="JBHUDY010000001">
    <property type="protein sequence ID" value="MFD1612082.1"/>
    <property type="molecule type" value="Genomic_DNA"/>
</dbReference>
<sequence length="306" mass="34183">MNTEVIAKTVEKPVSLASILPTLTPLAQDEQAPAVLLASIKGQFDDYGQAFGQSQSKLWNLLGSLYESLPRFETIKAAKAELINEVCALPSVQANKRWFPRQKEPDDLLVTLLLGLGKKQKVTKSQWLKALRAAAAQHVKRTRVDFIAWLEQVGGVAGAGRSLPPDEARAKEEKRQLEARMTELKSHFKQQEDDPLIDFDIGDEADPGDLVLILAHVEFEKGQSMRRLSRATAYLSDPKLVVRVAEALKRSEEQEKRSTKRKMQQQEAARAKNAKRLDPSEYVGSSIEHLFPDVPPVMQDSRPPPC</sequence>
<feature type="region of interest" description="Disordered" evidence="2">
    <location>
        <begin position="250"/>
        <end position="280"/>
    </location>
</feature>
<dbReference type="Proteomes" id="UP001597115">
    <property type="component" value="Unassembled WGS sequence"/>
</dbReference>
<evidence type="ECO:0000313" key="4">
    <source>
        <dbReference type="Proteomes" id="UP001597115"/>
    </source>
</evidence>
<comment type="caution">
    <text evidence="3">The sequence shown here is derived from an EMBL/GenBank/DDBJ whole genome shotgun (WGS) entry which is preliminary data.</text>
</comment>
<keyword evidence="4" id="KW-1185">Reference proteome</keyword>